<proteinExistence type="predicted"/>
<organism evidence="1 2">
    <name type="scientific">Pacificispira spongiicola</name>
    <dbReference type="NCBI Taxonomy" id="2729598"/>
    <lineage>
        <taxon>Bacteria</taxon>
        <taxon>Pseudomonadati</taxon>
        <taxon>Pseudomonadota</taxon>
        <taxon>Alphaproteobacteria</taxon>
        <taxon>Rhodospirillales</taxon>
        <taxon>Rhodospirillaceae</taxon>
        <taxon>Pacificispira</taxon>
    </lineage>
</organism>
<gene>
    <name evidence="1" type="ORF">HH303_08415</name>
</gene>
<dbReference type="EMBL" id="JABBNT010000002">
    <property type="protein sequence ID" value="NMM44500.1"/>
    <property type="molecule type" value="Genomic_DNA"/>
</dbReference>
<comment type="caution">
    <text evidence="1">The sequence shown here is derived from an EMBL/GenBank/DDBJ whole genome shotgun (WGS) entry which is preliminary data.</text>
</comment>
<name>A0A7Y0DZL3_9PROT</name>
<evidence type="ECO:0000313" key="2">
    <source>
        <dbReference type="Proteomes" id="UP000539372"/>
    </source>
</evidence>
<dbReference type="RefSeq" id="WP_169624781.1">
    <property type="nucleotide sequence ID" value="NZ_JABBNT010000002.1"/>
</dbReference>
<sequence>METTMTKERFLEILDAYGADSRRWPESERIDALRFAASGDAMIMEAVAEAQSLDAMLDGAAVPTLSPQAMARLRAHAHPSPLAPLSAAIHKLLQWQGPIWQPAGALAASLILGLTLGLASPDYASSLAALGETNTEAADSAASGTTTQGFDLFLDTENTL</sequence>
<keyword evidence="2" id="KW-1185">Reference proteome</keyword>
<dbReference type="AlphaFoldDB" id="A0A7Y0DZL3"/>
<reference evidence="1 2" key="1">
    <citation type="submission" date="2020-04" db="EMBL/GenBank/DDBJ databases">
        <title>Rhodospirillaceae bacterium KN72 isolated from deep sea.</title>
        <authorList>
            <person name="Zhang D.-C."/>
        </authorList>
    </citation>
    <scope>NUCLEOTIDE SEQUENCE [LARGE SCALE GENOMIC DNA]</scope>
    <source>
        <strain evidence="1 2">KN72</strain>
    </source>
</reference>
<dbReference type="Proteomes" id="UP000539372">
    <property type="component" value="Unassembled WGS sequence"/>
</dbReference>
<protein>
    <submittedName>
        <fullName evidence="1">Uncharacterized protein</fullName>
    </submittedName>
</protein>
<accession>A0A7Y0DZL3</accession>
<evidence type="ECO:0000313" key="1">
    <source>
        <dbReference type="EMBL" id="NMM44500.1"/>
    </source>
</evidence>